<keyword evidence="1" id="KW-0472">Membrane</keyword>
<dbReference type="Proteomes" id="UP001152799">
    <property type="component" value="Chromosome 1"/>
</dbReference>
<feature type="chain" id="PRO_5040223474" evidence="2">
    <location>
        <begin position="23"/>
        <end position="196"/>
    </location>
</feature>
<sequence length="196" mass="20778">MSNNYSVYFIIAISALFAKVNCSDVPDSCASDVLSCFKTDLILIVDRFAKKYTNITIFPGLSLTTDAMDNFEDLQVIGRNLENTSSTLDTVIMKQASNFLRGHSIDLNLWNVTKTVTEAVTARGKNKKGDGGGGMILIAGGMISMLLGALSLGGIALIAGKALLIGVIAFMISSIIGMKSLSSQKHGGASAPVTYW</sequence>
<evidence type="ECO:0000256" key="1">
    <source>
        <dbReference type="SAM" id="Phobius"/>
    </source>
</evidence>
<dbReference type="AlphaFoldDB" id="A0A9N9Q946"/>
<keyword evidence="1" id="KW-0812">Transmembrane</keyword>
<dbReference type="GO" id="GO:0016020">
    <property type="term" value="C:membrane"/>
    <property type="evidence" value="ECO:0007669"/>
    <property type="project" value="TreeGrafter"/>
</dbReference>
<reference evidence="3" key="1">
    <citation type="submission" date="2022-01" db="EMBL/GenBank/DDBJ databases">
        <authorList>
            <person name="King R."/>
        </authorList>
    </citation>
    <scope>NUCLEOTIDE SEQUENCE</scope>
</reference>
<gene>
    <name evidence="3" type="ORF">CEUTPL_LOCUS1452</name>
</gene>
<accession>A0A9N9Q946</accession>
<keyword evidence="1" id="KW-1133">Transmembrane helix</keyword>
<evidence type="ECO:0000256" key="2">
    <source>
        <dbReference type="SAM" id="SignalP"/>
    </source>
</evidence>
<dbReference type="PANTHER" id="PTHR21879:SF9">
    <property type="entry name" value="OSIRIS 16"/>
    <property type="match status" value="1"/>
</dbReference>
<evidence type="ECO:0000313" key="4">
    <source>
        <dbReference type="Proteomes" id="UP001152799"/>
    </source>
</evidence>
<feature type="transmembrane region" description="Helical" evidence="1">
    <location>
        <begin position="158"/>
        <end position="178"/>
    </location>
</feature>
<proteinExistence type="predicted"/>
<keyword evidence="2" id="KW-0732">Signal</keyword>
<feature type="signal peptide" evidence="2">
    <location>
        <begin position="1"/>
        <end position="22"/>
    </location>
</feature>
<name>A0A9N9Q946_9CUCU</name>
<organism evidence="3 4">
    <name type="scientific">Ceutorhynchus assimilis</name>
    <name type="common">cabbage seed weevil</name>
    <dbReference type="NCBI Taxonomy" id="467358"/>
    <lineage>
        <taxon>Eukaryota</taxon>
        <taxon>Metazoa</taxon>
        <taxon>Ecdysozoa</taxon>
        <taxon>Arthropoda</taxon>
        <taxon>Hexapoda</taxon>
        <taxon>Insecta</taxon>
        <taxon>Pterygota</taxon>
        <taxon>Neoptera</taxon>
        <taxon>Endopterygota</taxon>
        <taxon>Coleoptera</taxon>
        <taxon>Polyphaga</taxon>
        <taxon>Cucujiformia</taxon>
        <taxon>Curculionidae</taxon>
        <taxon>Ceutorhynchinae</taxon>
        <taxon>Ceutorhynchus</taxon>
    </lineage>
</organism>
<keyword evidence="4" id="KW-1185">Reference proteome</keyword>
<dbReference type="PANTHER" id="PTHR21879">
    <property type="entry name" value="FI03362P-RELATED-RELATED"/>
    <property type="match status" value="1"/>
</dbReference>
<dbReference type="InterPro" id="IPR012464">
    <property type="entry name" value="DUF1676"/>
</dbReference>
<evidence type="ECO:0000313" key="3">
    <source>
        <dbReference type="EMBL" id="CAG9760731.1"/>
    </source>
</evidence>
<protein>
    <submittedName>
        <fullName evidence="3">Uncharacterized protein</fullName>
    </submittedName>
</protein>
<feature type="transmembrane region" description="Helical" evidence="1">
    <location>
        <begin position="133"/>
        <end position="152"/>
    </location>
</feature>
<dbReference type="EMBL" id="OU892277">
    <property type="protein sequence ID" value="CAG9760731.1"/>
    <property type="molecule type" value="Genomic_DNA"/>
</dbReference>
<dbReference type="Pfam" id="PF07898">
    <property type="entry name" value="DUF1676"/>
    <property type="match status" value="1"/>
</dbReference>